<dbReference type="Proteomes" id="UP001433508">
    <property type="component" value="Unassembled WGS sequence"/>
</dbReference>
<gene>
    <name evidence="1" type="ORF">V1525DRAFT_399871</name>
</gene>
<proteinExistence type="predicted"/>
<evidence type="ECO:0000313" key="1">
    <source>
        <dbReference type="EMBL" id="KAK9238923.1"/>
    </source>
</evidence>
<keyword evidence="2" id="KW-1185">Reference proteome</keyword>
<reference evidence="2" key="1">
    <citation type="journal article" date="2024" name="Front. Bioeng. Biotechnol.">
        <title>Genome-scale model development and genomic sequencing of the oleaginous clade Lipomyces.</title>
        <authorList>
            <person name="Czajka J.J."/>
            <person name="Han Y."/>
            <person name="Kim J."/>
            <person name="Mondo S.J."/>
            <person name="Hofstad B.A."/>
            <person name="Robles A."/>
            <person name="Haridas S."/>
            <person name="Riley R."/>
            <person name="LaButti K."/>
            <person name="Pangilinan J."/>
            <person name="Andreopoulos W."/>
            <person name="Lipzen A."/>
            <person name="Yan J."/>
            <person name="Wang M."/>
            <person name="Ng V."/>
            <person name="Grigoriev I.V."/>
            <person name="Spatafora J.W."/>
            <person name="Magnuson J.K."/>
            <person name="Baker S.E."/>
            <person name="Pomraning K.R."/>
        </authorList>
    </citation>
    <scope>NUCLEOTIDE SEQUENCE [LARGE SCALE GENOMIC DNA]</scope>
    <source>
        <strain evidence="2">CBS 7786</strain>
    </source>
</reference>
<dbReference type="EMBL" id="MU971351">
    <property type="protein sequence ID" value="KAK9238923.1"/>
    <property type="molecule type" value="Genomic_DNA"/>
</dbReference>
<protein>
    <submittedName>
        <fullName evidence="1">Cytochrome P450</fullName>
    </submittedName>
</protein>
<sequence>MAVLTLHQQHFSAVEFMNKPVLVLLTTLALFLIYVLVRCVSDIKVEQEFAKKGAVRLPSRSEDFLGLRLFWTLFRALQKDKYLDVARRYHDEHGATFATRLLGEMIINTIDPENIKAVLATQFNDFDLGNRYEAFYPLLGDGIFTLDHEAWSRSRGLLRPQFSRQQVSDVAKLEPYLQDLIARLDRAPAESCDIQELFYKLTIDSATEFLFGQSVNSLRLTGPSPAADNIPDVKRASQSEIAAVFARAFDYCQEIVAFRCLLQSWYWLMNPKKFRDNITIVHRFVDHYVDRAVSLVRQSIETKKQGEVVQSERYMFLEALAEETQDPKALRDQSLNILLAGRDTTAGLLSWTFYLLARHPRVLEKLRTEIIDTFGNRLHSPGKKQINFETLKNATYLRHVLNEVLRLYPSVPSNFRVANKDTTLPRGGGADGSSPVLVRKGEKVFFTVFFMHRRKDLFGEDADDFRPERWEANRWMWEYLPFNGGPRICLGQQYALTEAAYTVVRLLQQFDTLENKDLPEENGIPLKRSWLTMSNAKGVHVRLYNK</sequence>
<name>A0ACC3T4R7_LIPKO</name>
<accession>A0ACC3T4R7</accession>
<comment type="caution">
    <text evidence="1">The sequence shown here is derived from an EMBL/GenBank/DDBJ whole genome shotgun (WGS) entry which is preliminary data.</text>
</comment>
<organism evidence="1 2">
    <name type="scientific">Lipomyces kononenkoae</name>
    <name type="common">Yeast</name>
    <dbReference type="NCBI Taxonomy" id="34357"/>
    <lineage>
        <taxon>Eukaryota</taxon>
        <taxon>Fungi</taxon>
        <taxon>Dikarya</taxon>
        <taxon>Ascomycota</taxon>
        <taxon>Saccharomycotina</taxon>
        <taxon>Lipomycetes</taxon>
        <taxon>Lipomycetales</taxon>
        <taxon>Lipomycetaceae</taxon>
        <taxon>Lipomyces</taxon>
    </lineage>
</organism>
<evidence type="ECO:0000313" key="2">
    <source>
        <dbReference type="Proteomes" id="UP001433508"/>
    </source>
</evidence>